<feature type="compositionally biased region" description="Basic and acidic residues" evidence="1">
    <location>
        <begin position="551"/>
        <end position="563"/>
    </location>
</feature>
<keyword evidence="2" id="KW-1133">Transmembrane helix</keyword>
<keyword evidence="2" id="KW-0812">Transmembrane</keyword>
<comment type="caution">
    <text evidence="3">The sequence shown here is derived from an EMBL/GenBank/DDBJ whole genome shotgun (WGS) entry which is preliminary data.</text>
</comment>
<gene>
    <name evidence="3" type="ORF">HDU87_005379</name>
</gene>
<feature type="compositionally biased region" description="Basic and acidic residues" evidence="1">
    <location>
        <begin position="418"/>
        <end position="428"/>
    </location>
</feature>
<reference evidence="3" key="1">
    <citation type="submission" date="2020-05" db="EMBL/GenBank/DDBJ databases">
        <title>Phylogenomic resolution of chytrid fungi.</title>
        <authorList>
            <person name="Stajich J.E."/>
            <person name="Amses K."/>
            <person name="Simmons R."/>
            <person name="Seto K."/>
            <person name="Myers J."/>
            <person name="Bonds A."/>
            <person name="Quandt C.A."/>
            <person name="Barry K."/>
            <person name="Liu P."/>
            <person name="Grigoriev I."/>
            <person name="Longcore J.E."/>
            <person name="James T.Y."/>
        </authorList>
    </citation>
    <scope>NUCLEOTIDE SEQUENCE</scope>
    <source>
        <strain evidence="3">JEL0379</strain>
    </source>
</reference>
<evidence type="ECO:0000256" key="1">
    <source>
        <dbReference type="SAM" id="MobiDB-lite"/>
    </source>
</evidence>
<dbReference type="AlphaFoldDB" id="A0AAD5XL98"/>
<evidence type="ECO:0000313" key="4">
    <source>
        <dbReference type="Proteomes" id="UP001212152"/>
    </source>
</evidence>
<evidence type="ECO:0000256" key="2">
    <source>
        <dbReference type="SAM" id="Phobius"/>
    </source>
</evidence>
<keyword evidence="4" id="KW-1185">Reference proteome</keyword>
<feature type="transmembrane region" description="Helical" evidence="2">
    <location>
        <begin position="247"/>
        <end position="271"/>
    </location>
</feature>
<feature type="transmembrane region" description="Helical" evidence="2">
    <location>
        <begin position="136"/>
        <end position="156"/>
    </location>
</feature>
<dbReference type="Proteomes" id="UP001212152">
    <property type="component" value="Unassembled WGS sequence"/>
</dbReference>
<dbReference type="Gene3D" id="1.20.1070.10">
    <property type="entry name" value="Rhodopsin 7-helix transmembrane proteins"/>
    <property type="match status" value="1"/>
</dbReference>
<accession>A0AAD5XL98</accession>
<protein>
    <submittedName>
        <fullName evidence="3">Uncharacterized protein</fullName>
    </submittedName>
</protein>
<proteinExistence type="predicted"/>
<feature type="region of interest" description="Disordered" evidence="1">
    <location>
        <begin position="307"/>
        <end position="326"/>
    </location>
</feature>
<evidence type="ECO:0000313" key="3">
    <source>
        <dbReference type="EMBL" id="KAJ3176337.1"/>
    </source>
</evidence>
<feature type="transmembrane region" description="Helical" evidence="2">
    <location>
        <begin position="108"/>
        <end position="124"/>
    </location>
</feature>
<feature type="region of interest" description="Disordered" evidence="1">
    <location>
        <begin position="360"/>
        <end position="388"/>
    </location>
</feature>
<name>A0AAD5XL98_9FUNG</name>
<feature type="region of interest" description="Disordered" evidence="1">
    <location>
        <begin position="221"/>
        <end position="240"/>
    </location>
</feature>
<organism evidence="3 4">
    <name type="scientific">Geranomyces variabilis</name>
    <dbReference type="NCBI Taxonomy" id="109894"/>
    <lineage>
        <taxon>Eukaryota</taxon>
        <taxon>Fungi</taxon>
        <taxon>Fungi incertae sedis</taxon>
        <taxon>Chytridiomycota</taxon>
        <taxon>Chytridiomycota incertae sedis</taxon>
        <taxon>Chytridiomycetes</taxon>
        <taxon>Spizellomycetales</taxon>
        <taxon>Powellomycetaceae</taxon>
        <taxon>Geranomyces</taxon>
    </lineage>
</organism>
<sequence>MAPSGNATRVPYPTTQCLGSAAPGAKIAVLDSQATAMTTAAPATVYSDGVDTQVIILMTLYFVSLFGFIDLIVAFSRMRRSYSVVSWACVWILTDCALMMTYLNQASYIWPFFFTFDVWYAVVRKRMRGTSERARFIWNAPFAFLLPVVPTVVLALKANPIGNLLQPGFGPHVLFCSFQFPINGWAMSTLPFVIVFAISAGFFGGHAAYHLYLQRAAFDSTSASGKGSSSNTRSNSGKGSQRAQSRLSLVLFARVLSLTAIFLGVCVVANYQQMRAVIRGTYDPSDSNPGVREYTIAAIGIVVWSSSGSRNDPHSRSARSQTKSQLEEDMIELRSSPTQYTAHRSATKVSAVSGPFSVSSGTLDSPKMAVTRQNTAGPYDGSASLPDTARSTAANDDYYANLYAAAADTYSDHWATRQGTHRSDRSLVGDDFDGAYLPTRDNPNGSGVRPPRRKKSATSQRSYEPGAGHSLYTEDIPAVPPLSISTTNIGGGYSQRYHDQRSPVSPSHRSRDDVEPSPVSSIADSGHASRSRSQSRGRREAEAAPTYRGDSPVRRDRSQRRYYDVNAAESQPAEYDAGDWSRSR</sequence>
<feature type="region of interest" description="Disordered" evidence="1">
    <location>
        <begin position="418"/>
        <end position="584"/>
    </location>
</feature>
<keyword evidence="2" id="KW-0472">Membrane</keyword>
<feature type="transmembrane region" description="Helical" evidence="2">
    <location>
        <begin position="190"/>
        <end position="212"/>
    </location>
</feature>
<dbReference type="EMBL" id="JADGJQ010000042">
    <property type="protein sequence ID" value="KAJ3176337.1"/>
    <property type="molecule type" value="Genomic_DNA"/>
</dbReference>
<feature type="transmembrane region" description="Helical" evidence="2">
    <location>
        <begin position="54"/>
        <end position="75"/>
    </location>
</feature>
<feature type="transmembrane region" description="Helical" evidence="2">
    <location>
        <begin position="82"/>
        <end position="102"/>
    </location>
</feature>